<evidence type="ECO:0000313" key="2">
    <source>
        <dbReference type="EMBL" id="MFD2701162.1"/>
    </source>
</evidence>
<dbReference type="InterPro" id="IPR012854">
    <property type="entry name" value="Cu_amine_oxidase-like_N"/>
</dbReference>
<evidence type="ECO:0000259" key="1">
    <source>
        <dbReference type="Pfam" id="PF07833"/>
    </source>
</evidence>
<protein>
    <submittedName>
        <fullName evidence="2">Stalk domain-containing protein</fullName>
    </submittedName>
</protein>
<reference evidence="3" key="1">
    <citation type="journal article" date="2019" name="Int. J. Syst. Evol. Microbiol.">
        <title>The Global Catalogue of Microorganisms (GCM) 10K type strain sequencing project: providing services to taxonomists for standard genome sequencing and annotation.</title>
        <authorList>
            <consortium name="The Broad Institute Genomics Platform"/>
            <consortium name="The Broad Institute Genome Sequencing Center for Infectious Disease"/>
            <person name="Wu L."/>
            <person name="Ma J."/>
        </authorList>
    </citation>
    <scope>NUCLEOTIDE SEQUENCE [LARGE SCALE GENOMIC DNA]</scope>
    <source>
        <strain evidence="3">KCTC 33849</strain>
    </source>
</reference>
<feature type="domain" description="Copper amine oxidase-like N-terminal" evidence="1">
    <location>
        <begin position="39"/>
        <end position="138"/>
    </location>
</feature>
<evidence type="ECO:0000313" key="3">
    <source>
        <dbReference type="Proteomes" id="UP001597540"/>
    </source>
</evidence>
<dbReference type="Pfam" id="PF07833">
    <property type="entry name" value="Cu_amine_oxidN1"/>
    <property type="match status" value="1"/>
</dbReference>
<name>A0ABW5SPZ9_9BACL</name>
<gene>
    <name evidence="2" type="ORF">ACFSVM_11860</name>
</gene>
<dbReference type="EMBL" id="JBHUMJ010000002">
    <property type="protein sequence ID" value="MFD2701162.1"/>
    <property type="molecule type" value="Genomic_DNA"/>
</dbReference>
<dbReference type="SUPFAM" id="SSF55383">
    <property type="entry name" value="Copper amine oxidase, domain N"/>
    <property type="match status" value="1"/>
</dbReference>
<accession>A0ABW5SPZ9</accession>
<keyword evidence="3" id="KW-1185">Reference proteome</keyword>
<organism evidence="2 3">
    <name type="scientific">Paenibacillus shunpengii</name>
    <dbReference type="NCBI Taxonomy" id="2054424"/>
    <lineage>
        <taxon>Bacteria</taxon>
        <taxon>Bacillati</taxon>
        <taxon>Bacillota</taxon>
        <taxon>Bacilli</taxon>
        <taxon>Bacillales</taxon>
        <taxon>Paenibacillaceae</taxon>
        <taxon>Paenibacillus</taxon>
    </lineage>
</organism>
<dbReference type="RefSeq" id="WP_379262289.1">
    <property type="nucleotide sequence ID" value="NZ_JBHUMJ010000002.1"/>
</dbReference>
<sequence>MNWKRIALAGVITTLLSTVHGFPHHEASAAENKTIQVNIDDEQVRLTASSYLERGTVMVPITMLHKLSKAQIQWNNASKTVTVQMNGQSFVLNPGVAKVSYAGKLYNLKEKVQLINHRVMVPASFLSEISDSSMRFDKMDQILYLTTNRYYTMTAPQHGEIQLQAAQVNKYDYVKGMNLIINGESHPFTSWEGMWNWSYKPDIYVEDLTNDGREELAVINTLGYGTGLMEKDVHIVNLHNHKEIPIESFEDIIKEQIDSTITTQDGKVTVSLKIKEQEEIKHVLEEYTGNPPDYFYSELGFGAIVYYFIDNGQLSARLGASASTVTFSGDVIIDYKYEGGRFLADKVSYTSYQK</sequence>
<dbReference type="Proteomes" id="UP001597540">
    <property type="component" value="Unassembled WGS sequence"/>
</dbReference>
<dbReference type="InterPro" id="IPR036582">
    <property type="entry name" value="Mao_N_sf"/>
</dbReference>
<comment type="caution">
    <text evidence="2">The sequence shown here is derived from an EMBL/GenBank/DDBJ whole genome shotgun (WGS) entry which is preliminary data.</text>
</comment>
<dbReference type="Gene3D" id="3.30.457.10">
    <property type="entry name" value="Copper amine oxidase-like, N-terminal domain"/>
    <property type="match status" value="1"/>
</dbReference>
<proteinExistence type="predicted"/>